<comment type="catalytic activity">
    <reaction evidence="1">
        <text>ATP + protein L-histidine = ADP + protein N-phospho-L-histidine.</text>
        <dbReference type="EC" id="2.7.13.3"/>
    </reaction>
</comment>
<keyword evidence="9" id="KW-0812">Transmembrane</keyword>
<dbReference type="InterPro" id="IPR050482">
    <property type="entry name" value="Sensor_HK_TwoCompSys"/>
</dbReference>
<evidence type="ECO:0000256" key="8">
    <source>
        <dbReference type="ARBA" id="ARBA00023012"/>
    </source>
</evidence>
<keyword evidence="6 12" id="KW-0418">Kinase</keyword>
<dbReference type="RefSeq" id="WP_189265007.1">
    <property type="nucleotide sequence ID" value="NZ_BMML01000011.1"/>
</dbReference>
<dbReference type="SUPFAM" id="SSF55874">
    <property type="entry name" value="ATPase domain of HSP90 chaperone/DNA topoisomerase II/histidine kinase"/>
    <property type="match status" value="1"/>
</dbReference>
<comment type="caution">
    <text evidence="12">The sequence shown here is derived from an EMBL/GenBank/DDBJ whole genome shotgun (WGS) entry which is preliminary data.</text>
</comment>
<reference evidence="12" key="2">
    <citation type="submission" date="2020-09" db="EMBL/GenBank/DDBJ databases">
        <authorList>
            <person name="Sun Q."/>
            <person name="Zhou Y."/>
        </authorList>
    </citation>
    <scope>NUCLEOTIDE SEQUENCE</scope>
    <source>
        <strain evidence="12">CGMCC 4.7110</strain>
    </source>
</reference>
<evidence type="ECO:0000256" key="4">
    <source>
        <dbReference type="ARBA" id="ARBA00022679"/>
    </source>
</evidence>
<feature type="transmembrane region" description="Helical" evidence="9">
    <location>
        <begin position="149"/>
        <end position="170"/>
    </location>
</feature>
<evidence type="ECO:0000259" key="11">
    <source>
        <dbReference type="Pfam" id="PF07730"/>
    </source>
</evidence>
<dbReference type="Gene3D" id="1.20.5.1930">
    <property type="match status" value="1"/>
</dbReference>
<keyword evidence="7" id="KW-0067">ATP-binding</keyword>
<sequence length="413" mass="43894">MDSDVLFSVRAQRLITVGVCVVFVLVWIMDLARLVYKPLQADSPTVGLTTLGSGPLAAAALLRTDRRPSLAWRAGIAAVLSTALTVWAPAIPYRQGPASWGALETVSLLALITLSVRQVPRPGVAFGMGAALSVAVLLHPLRVDGDPRTLGSCFVLLVCVVAFTSLGAYLRLLQARRARALVEVRQDERLELARELHDFVAHHVTGMIVQANAALAVHATSPEAIEPILLTITRSGSETLSSMRRLVHILRAEERGGLQPGELFTELGRLVSDFTATGVGTREEGQARLDVASAVRTARLTPEVETSVHRVVQEALTNARRHAPDADVNVRLDVDRGRLLVAVVNTAPDRRGAPPAGGRGGFGLVGLRERIEALDGTLHTGPTSDGGWSTRAVVPLVSAGYHGATESVPASRG</sequence>
<dbReference type="GO" id="GO:0016020">
    <property type="term" value="C:membrane"/>
    <property type="evidence" value="ECO:0007669"/>
    <property type="project" value="InterPro"/>
</dbReference>
<keyword evidence="13" id="KW-1185">Reference proteome</keyword>
<dbReference type="Gene3D" id="3.30.565.10">
    <property type="entry name" value="Histidine kinase-like ATPase, C-terminal domain"/>
    <property type="match status" value="1"/>
</dbReference>
<gene>
    <name evidence="12" type="ORF">GCM10011578_049560</name>
</gene>
<evidence type="ECO:0000256" key="5">
    <source>
        <dbReference type="ARBA" id="ARBA00022741"/>
    </source>
</evidence>
<name>A0A917XFB6_9ACTN</name>
<evidence type="ECO:0000256" key="6">
    <source>
        <dbReference type="ARBA" id="ARBA00022777"/>
    </source>
</evidence>
<dbReference type="GO" id="GO:0000155">
    <property type="term" value="F:phosphorelay sensor kinase activity"/>
    <property type="evidence" value="ECO:0007669"/>
    <property type="project" value="InterPro"/>
</dbReference>
<feature type="transmembrane region" description="Helical" evidence="9">
    <location>
        <begin position="70"/>
        <end position="91"/>
    </location>
</feature>
<dbReference type="GO" id="GO:0046983">
    <property type="term" value="F:protein dimerization activity"/>
    <property type="evidence" value="ECO:0007669"/>
    <property type="project" value="InterPro"/>
</dbReference>
<dbReference type="GO" id="GO:0005524">
    <property type="term" value="F:ATP binding"/>
    <property type="evidence" value="ECO:0007669"/>
    <property type="project" value="UniProtKB-KW"/>
</dbReference>
<evidence type="ECO:0000313" key="12">
    <source>
        <dbReference type="EMBL" id="GGN19571.1"/>
    </source>
</evidence>
<dbReference type="EC" id="2.7.13.3" evidence="2"/>
<accession>A0A917XFB6</accession>
<dbReference type="PANTHER" id="PTHR24421:SF10">
    <property type="entry name" value="NITRATE_NITRITE SENSOR PROTEIN NARQ"/>
    <property type="match status" value="1"/>
</dbReference>
<feature type="transmembrane region" description="Helical" evidence="9">
    <location>
        <begin position="123"/>
        <end position="143"/>
    </location>
</feature>
<evidence type="ECO:0000313" key="13">
    <source>
        <dbReference type="Proteomes" id="UP000653411"/>
    </source>
</evidence>
<dbReference type="AlphaFoldDB" id="A0A917XFB6"/>
<evidence type="ECO:0000256" key="7">
    <source>
        <dbReference type="ARBA" id="ARBA00022840"/>
    </source>
</evidence>
<keyword evidence="9" id="KW-0472">Membrane</keyword>
<keyword evidence="5" id="KW-0547">Nucleotide-binding</keyword>
<feature type="domain" description="Histidine kinase/HSP90-like ATPase" evidence="10">
    <location>
        <begin position="305"/>
        <end position="396"/>
    </location>
</feature>
<keyword evidence="4" id="KW-0808">Transferase</keyword>
<keyword evidence="8" id="KW-0902">Two-component regulatory system</keyword>
<keyword evidence="3" id="KW-0597">Phosphoprotein</keyword>
<reference evidence="12" key="1">
    <citation type="journal article" date="2014" name="Int. J. Syst. Evol. Microbiol.">
        <title>Complete genome sequence of Corynebacterium casei LMG S-19264T (=DSM 44701T), isolated from a smear-ripened cheese.</title>
        <authorList>
            <consortium name="US DOE Joint Genome Institute (JGI-PGF)"/>
            <person name="Walter F."/>
            <person name="Albersmeier A."/>
            <person name="Kalinowski J."/>
            <person name="Ruckert C."/>
        </authorList>
    </citation>
    <scope>NUCLEOTIDE SEQUENCE</scope>
    <source>
        <strain evidence="12">CGMCC 4.7110</strain>
    </source>
</reference>
<feature type="domain" description="Signal transduction histidine kinase subgroup 3 dimerisation and phosphoacceptor" evidence="11">
    <location>
        <begin position="188"/>
        <end position="253"/>
    </location>
</feature>
<dbReference type="CDD" id="cd16917">
    <property type="entry name" value="HATPase_UhpB-NarQ-NarX-like"/>
    <property type="match status" value="1"/>
</dbReference>
<protein>
    <recommendedName>
        <fullName evidence="2">histidine kinase</fullName>
        <ecNumber evidence="2">2.7.13.3</ecNumber>
    </recommendedName>
</protein>
<proteinExistence type="predicted"/>
<dbReference type="InterPro" id="IPR003594">
    <property type="entry name" value="HATPase_dom"/>
</dbReference>
<organism evidence="12 13">
    <name type="scientific">Streptomyces fuscichromogenes</name>
    <dbReference type="NCBI Taxonomy" id="1324013"/>
    <lineage>
        <taxon>Bacteria</taxon>
        <taxon>Bacillati</taxon>
        <taxon>Actinomycetota</taxon>
        <taxon>Actinomycetes</taxon>
        <taxon>Kitasatosporales</taxon>
        <taxon>Streptomycetaceae</taxon>
        <taxon>Streptomyces</taxon>
    </lineage>
</organism>
<evidence type="ECO:0000259" key="10">
    <source>
        <dbReference type="Pfam" id="PF02518"/>
    </source>
</evidence>
<dbReference type="InterPro" id="IPR011712">
    <property type="entry name" value="Sig_transdc_His_kin_sub3_dim/P"/>
</dbReference>
<evidence type="ECO:0000256" key="1">
    <source>
        <dbReference type="ARBA" id="ARBA00000085"/>
    </source>
</evidence>
<dbReference type="InterPro" id="IPR036890">
    <property type="entry name" value="HATPase_C_sf"/>
</dbReference>
<evidence type="ECO:0000256" key="2">
    <source>
        <dbReference type="ARBA" id="ARBA00012438"/>
    </source>
</evidence>
<dbReference type="EMBL" id="BMML01000011">
    <property type="protein sequence ID" value="GGN19571.1"/>
    <property type="molecule type" value="Genomic_DNA"/>
</dbReference>
<dbReference type="Pfam" id="PF07730">
    <property type="entry name" value="HisKA_3"/>
    <property type="match status" value="1"/>
</dbReference>
<dbReference type="Pfam" id="PF02518">
    <property type="entry name" value="HATPase_c"/>
    <property type="match status" value="1"/>
</dbReference>
<dbReference type="PANTHER" id="PTHR24421">
    <property type="entry name" value="NITRATE/NITRITE SENSOR PROTEIN NARX-RELATED"/>
    <property type="match status" value="1"/>
</dbReference>
<feature type="transmembrane region" description="Helical" evidence="9">
    <location>
        <begin position="12"/>
        <end position="29"/>
    </location>
</feature>
<evidence type="ECO:0000256" key="9">
    <source>
        <dbReference type="SAM" id="Phobius"/>
    </source>
</evidence>
<keyword evidence="9" id="KW-1133">Transmembrane helix</keyword>
<dbReference type="Proteomes" id="UP000653411">
    <property type="component" value="Unassembled WGS sequence"/>
</dbReference>
<evidence type="ECO:0000256" key="3">
    <source>
        <dbReference type="ARBA" id="ARBA00022553"/>
    </source>
</evidence>